<dbReference type="EMBL" id="JAGETO010000048">
    <property type="protein sequence ID" value="MBO2029314.1"/>
    <property type="molecule type" value="Genomic_DNA"/>
</dbReference>
<dbReference type="Proteomes" id="UP000664620">
    <property type="component" value="Unassembled WGS sequence"/>
</dbReference>
<proteinExistence type="predicted"/>
<organism evidence="1 2">
    <name type="scientific">Klebsiella pneumoniae</name>
    <dbReference type="NCBI Taxonomy" id="573"/>
    <lineage>
        <taxon>Bacteria</taxon>
        <taxon>Pseudomonadati</taxon>
        <taxon>Pseudomonadota</taxon>
        <taxon>Gammaproteobacteria</taxon>
        <taxon>Enterobacterales</taxon>
        <taxon>Enterobacteriaceae</taxon>
        <taxon>Klebsiella/Raoultella group</taxon>
        <taxon>Klebsiella</taxon>
        <taxon>Klebsiella pneumoniae complex</taxon>
    </lineage>
</organism>
<reference evidence="1" key="1">
    <citation type="submission" date="2021-03" db="EMBL/GenBank/DDBJ databases">
        <title>Molecular epidemiology and mechanisms of colistin and carbapenem resistance in Enterobacteriaceae from clinical isolates, the environment and porcine samples in Pretoria, South Africa.</title>
        <authorList>
            <person name="Bogoshi D."/>
            <person name="Mbelle N.M."/>
            <person name="Naidoo V."/>
            <person name="Osei Sekyere J."/>
        </authorList>
    </citation>
    <scope>NUCLEOTIDE SEQUENCE</scope>
    <source>
        <strain evidence="1">C034</strain>
    </source>
</reference>
<comment type="caution">
    <text evidence="1">The sequence shown here is derived from an EMBL/GenBank/DDBJ whole genome shotgun (WGS) entry which is preliminary data.</text>
</comment>
<sequence length="120" mass="13830">MVSTETCILLPQKITVLGQLWKRVVASQNQDALFKSETHSLSSESSKTFIYKTRHYSGITFVSRERLSPDAAAFFTFPLKFARKALTLRIFEQNKTARRPFLLNLQATYWKSASGCKWDF</sequence>
<name>A0A939NSE0_KLEPN</name>
<accession>A0A939NSE0</accession>
<gene>
    <name evidence="1" type="ORF">J4734_13990</name>
</gene>
<protein>
    <submittedName>
        <fullName evidence="1">Uncharacterized protein</fullName>
    </submittedName>
</protein>
<evidence type="ECO:0000313" key="2">
    <source>
        <dbReference type="Proteomes" id="UP000664620"/>
    </source>
</evidence>
<evidence type="ECO:0000313" key="1">
    <source>
        <dbReference type="EMBL" id="MBO2029314.1"/>
    </source>
</evidence>
<dbReference type="AlphaFoldDB" id="A0A939NSE0"/>